<feature type="chain" id="PRO_5043444624" evidence="2">
    <location>
        <begin position="23"/>
        <end position="170"/>
    </location>
</feature>
<gene>
    <name evidence="3" type="ORF">GLE_5394</name>
</gene>
<evidence type="ECO:0000256" key="2">
    <source>
        <dbReference type="SAM" id="SignalP"/>
    </source>
</evidence>
<keyword evidence="3" id="KW-0449">Lipoprotein</keyword>
<feature type="compositionally biased region" description="Pro residues" evidence="1">
    <location>
        <begin position="31"/>
        <end position="52"/>
    </location>
</feature>
<reference evidence="3 4" key="1">
    <citation type="submission" date="2015-11" db="EMBL/GenBank/DDBJ databases">
        <title>Genome sequences of Lysobacter enzymogenes strain C3 and Lysobacter antibioticus ATCC 29479.</title>
        <authorList>
            <person name="Kobayashi D.Y."/>
        </authorList>
    </citation>
    <scope>NUCLEOTIDE SEQUENCE [LARGE SCALE GENOMIC DNA]</scope>
    <source>
        <strain evidence="3 4">C3</strain>
    </source>
</reference>
<proteinExistence type="predicted"/>
<evidence type="ECO:0000313" key="3">
    <source>
        <dbReference type="EMBL" id="ALN60735.1"/>
    </source>
</evidence>
<dbReference type="PATRIC" id="fig|69.6.peg.5309"/>
<dbReference type="Proteomes" id="UP000061569">
    <property type="component" value="Chromosome"/>
</dbReference>
<dbReference type="Gene3D" id="2.60.40.1930">
    <property type="match status" value="1"/>
</dbReference>
<evidence type="ECO:0000313" key="4">
    <source>
        <dbReference type="Proteomes" id="UP000061569"/>
    </source>
</evidence>
<feature type="region of interest" description="Disordered" evidence="1">
    <location>
        <begin position="25"/>
        <end position="53"/>
    </location>
</feature>
<dbReference type="STRING" id="69.GLE_5394"/>
<dbReference type="EMBL" id="CP013140">
    <property type="protein sequence ID" value="ALN60735.1"/>
    <property type="molecule type" value="Genomic_DNA"/>
</dbReference>
<sequence>MLIRNRTTYAVAAALVASLALAGCKKKEEPAPTPPPAAETPAPAPAPEPAPAPVAATATVASVDLGSAVGADKKVTAAATTFKPKDTVHASVTTNTSDPSATVATKIGAKWTFQDGQTVKEDQPTEINATNGGVTEFSINSPKGFPEGKYKVEITQDGNVVQSKEFEVKK</sequence>
<feature type="signal peptide" evidence="2">
    <location>
        <begin position="1"/>
        <end position="22"/>
    </location>
</feature>
<protein>
    <submittedName>
        <fullName evidence="3">Lipoprotein</fullName>
    </submittedName>
</protein>
<dbReference type="OrthoDB" id="6008970at2"/>
<name>A0A0S2DQZ3_LYSEN</name>
<dbReference type="KEGG" id="lez:GLE_5394"/>
<keyword evidence="2" id="KW-0732">Signal</keyword>
<dbReference type="RefSeq" id="WP_057949775.1">
    <property type="nucleotide sequence ID" value="NZ_CP067396.1"/>
</dbReference>
<dbReference type="AlphaFoldDB" id="A0A0S2DQZ3"/>
<organism evidence="3 4">
    <name type="scientific">Lysobacter enzymogenes</name>
    <dbReference type="NCBI Taxonomy" id="69"/>
    <lineage>
        <taxon>Bacteria</taxon>
        <taxon>Pseudomonadati</taxon>
        <taxon>Pseudomonadota</taxon>
        <taxon>Gammaproteobacteria</taxon>
        <taxon>Lysobacterales</taxon>
        <taxon>Lysobacteraceae</taxon>
        <taxon>Lysobacter</taxon>
    </lineage>
</organism>
<accession>A0A0S2DQZ3</accession>
<evidence type="ECO:0000256" key="1">
    <source>
        <dbReference type="SAM" id="MobiDB-lite"/>
    </source>
</evidence>
<dbReference type="PROSITE" id="PS51257">
    <property type="entry name" value="PROKAR_LIPOPROTEIN"/>
    <property type="match status" value="1"/>
</dbReference>